<dbReference type="EMBL" id="JAEHOC010000011">
    <property type="protein sequence ID" value="KAG2437368.1"/>
    <property type="molecule type" value="Genomic_DNA"/>
</dbReference>
<proteinExistence type="predicted"/>
<evidence type="ECO:0000256" key="1">
    <source>
        <dbReference type="SAM" id="MobiDB-lite"/>
    </source>
</evidence>
<keyword evidence="3" id="KW-1185">Reference proteome</keyword>
<feature type="compositionally biased region" description="Low complexity" evidence="1">
    <location>
        <begin position="221"/>
        <end position="237"/>
    </location>
</feature>
<evidence type="ECO:0000313" key="2">
    <source>
        <dbReference type="EMBL" id="KAG2437368.1"/>
    </source>
</evidence>
<reference evidence="2" key="1">
    <citation type="journal article" date="2020" name="bioRxiv">
        <title>Comparative genomics of Chlamydomonas.</title>
        <authorList>
            <person name="Craig R.J."/>
            <person name="Hasan A.R."/>
            <person name="Ness R.W."/>
            <person name="Keightley P.D."/>
        </authorList>
    </citation>
    <scope>NUCLEOTIDE SEQUENCE</scope>
    <source>
        <strain evidence="2">SAG 7.73</strain>
    </source>
</reference>
<feature type="compositionally biased region" description="Low complexity" evidence="1">
    <location>
        <begin position="59"/>
        <end position="70"/>
    </location>
</feature>
<evidence type="ECO:0000313" key="3">
    <source>
        <dbReference type="Proteomes" id="UP000650467"/>
    </source>
</evidence>
<sequence>MLRGFKKAFSRSRRGGDDFAAQQDVVECEDDAGEDAANSPGPVLVASKAKQHAPTSGHADAAAGRGDNGPAAPPPGGYRGQPIAPARATNAWSFGNLASEDDVPSARVASTSTNVAPRSPAAHVTAASPSSAAQPGPSSAAWGASPGEAKEHKPSKLSALFTRSGSKKAEKVTALGSADVHAHFSDKFQPTEMRTGSGSQPLLASRQIVARHGGLTDADDFAASSPSARSGAARTGSLLATPLAVEDRRGLVM</sequence>
<comment type="caution">
    <text evidence="2">The sequence shown here is derived from an EMBL/GenBank/DDBJ whole genome shotgun (WGS) entry which is preliminary data.</text>
</comment>
<protein>
    <submittedName>
        <fullName evidence="2">Uncharacterized protein</fullName>
    </submittedName>
</protein>
<gene>
    <name evidence="2" type="ORF">HXX76_006023</name>
</gene>
<dbReference type="Proteomes" id="UP000650467">
    <property type="component" value="Unassembled WGS sequence"/>
</dbReference>
<dbReference type="AlphaFoldDB" id="A0A835W4U6"/>
<name>A0A835W4U6_CHLIN</name>
<feature type="compositionally biased region" description="Basic residues" evidence="1">
    <location>
        <begin position="1"/>
        <end position="13"/>
    </location>
</feature>
<feature type="region of interest" description="Disordered" evidence="1">
    <location>
        <begin position="1"/>
        <end position="176"/>
    </location>
</feature>
<accession>A0A835W4U6</accession>
<feature type="compositionally biased region" description="Low complexity" evidence="1">
    <location>
        <begin position="126"/>
        <end position="147"/>
    </location>
</feature>
<feature type="region of interest" description="Disordered" evidence="1">
    <location>
        <begin position="217"/>
        <end position="240"/>
    </location>
</feature>
<organism evidence="2 3">
    <name type="scientific">Chlamydomonas incerta</name>
    <dbReference type="NCBI Taxonomy" id="51695"/>
    <lineage>
        <taxon>Eukaryota</taxon>
        <taxon>Viridiplantae</taxon>
        <taxon>Chlorophyta</taxon>
        <taxon>core chlorophytes</taxon>
        <taxon>Chlorophyceae</taxon>
        <taxon>CS clade</taxon>
        <taxon>Chlamydomonadales</taxon>
        <taxon>Chlamydomonadaceae</taxon>
        <taxon>Chlamydomonas</taxon>
    </lineage>
</organism>
<dbReference type="OrthoDB" id="544845at2759"/>